<organism evidence="1 2">
    <name type="scientific">Terrimonas ginsenosidimutans</name>
    <dbReference type="NCBI Taxonomy" id="2908004"/>
    <lineage>
        <taxon>Bacteria</taxon>
        <taxon>Pseudomonadati</taxon>
        <taxon>Bacteroidota</taxon>
        <taxon>Chitinophagia</taxon>
        <taxon>Chitinophagales</taxon>
        <taxon>Chitinophagaceae</taxon>
        <taxon>Terrimonas</taxon>
    </lineage>
</organism>
<dbReference type="Pfam" id="PF08309">
    <property type="entry name" value="LVIVD"/>
    <property type="match status" value="4"/>
</dbReference>
<evidence type="ECO:0008006" key="3">
    <source>
        <dbReference type="Google" id="ProtNLM"/>
    </source>
</evidence>
<accession>A0ABS9KXN6</accession>
<dbReference type="RefSeq" id="WP_237875617.1">
    <property type="nucleotide sequence ID" value="NZ_JAKLTR010000017.1"/>
</dbReference>
<sequence>MKPITRLLLPLLPVFLLAGCLKDKVTRTYTIFTPVYKEKSVVLADVVKPLAGRSVQNAGKIYVYGNYLFVNEINEGVHIIDNSNPEAPVSKSFINIPGNVDIAVKGNILYADIYSDMIALDISNPLQAKVTKLTSNLFPERNYIGSNGWYFTPDTSRYIVGWTRKDTTVAYESPEICTRCGIVFDNFATFANASSSGATVGIAGSMARFAIVNNYMYAVGLYSLKVIDVATPSTPSYKKDISIGSGIETIFPFKDKLFIGSNRAMYIYDISVAETPKYTGSFPHVRSCDPVVTDGVHAYVTLRAGNFCGDITESRLEILDVANLAAPKLVKTYPMKNPYGLAKDGNLLWICDGTAGLKLYDVSNPADISLKKSISNIEPFDVIPMNGKLIVSAKEGILQYDYSNLSDIRLLSRIQKK</sequence>
<name>A0ABS9KXN6_9BACT</name>
<keyword evidence="2" id="KW-1185">Reference proteome</keyword>
<proteinExistence type="predicted"/>
<protein>
    <recommendedName>
        <fullName evidence="3">LVIVD repeat-containing protein</fullName>
    </recommendedName>
</protein>
<evidence type="ECO:0000313" key="2">
    <source>
        <dbReference type="Proteomes" id="UP001165367"/>
    </source>
</evidence>
<dbReference type="PROSITE" id="PS51257">
    <property type="entry name" value="PROKAR_LIPOPROTEIN"/>
    <property type="match status" value="1"/>
</dbReference>
<reference evidence="1" key="1">
    <citation type="submission" date="2022-01" db="EMBL/GenBank/DDBJ databases">
        <authorList>
            <person name="Jo J.-H."/>
            <person name="Im W.-T."/>
        </authorList>
    </citation>
    <scope>NUCLEOTIDE SEQUENCE</scope>
    <source>
        <strain evidence="1">NA20</strain>
    </source>
</reference>
<dbReference type="EMBL" id="JAKLTR010000017">
    <property type="protein sequence ID" value="MCG2617080.1"/>
    <property type="molecule type" value="Genomic_DNA"/>
</dbReference>
<evidence type="ECO:0000313" key="1">
    <source>
        <dbReference type="EMBL" id="MCG2617080.1"/>
    </source>
</evidence>
<comment type="caution">
    <text evidence="1">The sequence shown here is derived from an EMBL/GenBank/DDBJ whole genome shotgun (WGS) entry which is preliminary data.</text>
</comment>
<gene>
    <name evidence="1" type="ORF">LZZ85_22480</name>
</gene>
<dbReference type="InterPro" id="IPR013211">
    <property type="entry name" value="LVIVD"/>
</dbReference>
<dbReference type="Proteomes" id="UP001165367">
    <property type="component" value="Unassembled WGS sequence"/>
</dbReference>
<dbReference type="SUPFAM" id="SSF75011">
    <property type="entry name" value="3-carboxy-cis,cis-mucoante lactonizing enzyme"/>
    <property type="match status" value="1"/>
</dbReference>